<dbReference type="InterPro" id="IPR036188">
    <property type="entry name" value="FAD/NAD-bd_sf"/>
</dbReference>
<keyword evidence="3" id="KW-0274">FAD</keyword>
<evidence type="ECO:0000256" key="1">
    <source>
        <dbReference type="ARBA" id="ARBA00006442"/>
    </source>
</evidence>
<dbReference type="Gene3D" id="3.50.50.100">
    <property type="match status" value="1"/>
</dbReference>
<dbReference type="PANTHER" id="PTHR43735:SF3">
    <property type="entry name" value="FERROPTOSIS SUPPRESSOR PROTEIN 1"/>
    <property type="match status" value="1"/>
</dbReference>
<organism evidence="6 7">
    <name type="scientific">Ambispora leptoticha</name>
    <dbReference type="NCBI Taxonomy" id="144679"/>
    <lineage>
        <taxon>Eukaryota</taxon>
        <taxon>Fungi</taxon>
        <taxon>Fungi incertae sedis</taxon>
        <taxon>Mucoromycota</taxon>
        <taxon>Glomeromycotina</taxon>
        <taxon>Glomeromycetes</taxon>
        <taxon>Archaeosporales</taxon>
        <taxon>Ambisporaceae</taxon>
        <taxon>Ambispora</taxon>
    </lineage>
</organism>
<comment type="caution">
    <text evidence="6">The sequence shown here is derived from an EMBL/GenBank/DDBJ whole genome shotgun (WGS) entry which is preliminary data.</text>
</comment>
<dbReference type="PANTHER" id="PTHR43735">
    <property type="entry name" value="APOPTOSIS-INDUCING FACTOR 1"/>
    <property type="match status" value="1"/>
</dbReference>
<reference evidence="6" key="1">
    <citation type="submission" date="2021-06" db="EMBL/GenBank/DDBJ databases">
        <authorList>
            <person name="Kallberg Y."/>
            <person name="Tangrot J."/>
            <person name="Rosling A."/>
        </authorList>
    </citation>
    <scope>NUCLEOTIDE SEQUENCE</scope>
    <source>
        <strain evidence="6">FL130A</strain>
    </source>
</reference>
<sequence>MESTTKPNIVIVGGGYAGIQVAQSLDKSVSKTHQIILIEKKTHFYHSVGSLRAMAEEDFEERILIPYSSLFKNGGKVVHATVTTIHKEEVIVSTETEWGTHIPFEYLIVATGSSYSAPAKVDNTTKEEIVPEIRKRREAVKDSSKILIIGGGPVGIELAGELATVYKEKTITLVHSGETLLHPKFPKKLRNTLHKQLKDLNVKMILGEKVILPDGGLGDGLTSQSLETDKGTTIESDVQFFAVGAKPNTSLIKTLDASLLEEETSLIKVAPTLQFEHEEFKHFFAVGDVTNVNETKMAYRAGLQAAVVTKNVEALIAKKKLAAYKSPPELMFVTIGKTGGAALLPMFGGMVVGPFMTKSIKGKSLFIDNNWKLLTGKPFAGKDAALVKEESTAPAETTA</sequence>
<evidence type="ECO:0000313" key="7">
    <source>
        <dbReference type="Proteomes" id="UP000789508"/>
    </source>
</evidence>
<keyword evidence="4" id="KW-0560">Oxidoreductase</keyword>
<keyword evidence="7" id="KW-1185">Reference proteome</keyword>
<evidence type="ECO:0000259" key="5">
    <source>
        <dbReference type="Pfam" id="PF07992"/>
    </source>
</evidence>
<dbReference type="GO" id="GO:0005737">
    <property type="term" value="C:cytoplasm"/>
    <property type="evidence" value="ECO:0007669"/>
    <property type="project" value="TreeGrafter"/>
</dbReference>
<feature type="domain" description="FAD/NAD(P)-binding" evidence="5">
    <location>
        <begin position="8"/>
        <end position="301"/>
    </location>
</feature>
<protein>
    <submittedName>
        <fullName evidence="6">7567_t:CDS:1</fullName>
    </submittedName>
</protein>
<accession>A0A9N9B7J8</accession>
<name>A0A9N9B7J8_9GLOM</name>
<dbReference type="EMBL" id="CAJVPS010001911">
    <property type="protein sequence ID" value="CAG8554232.1"/>
    <property type="molecule type" value="Genomic_DNA"/>
</dbReference>
<dbReference type="AlphaFoldDB" id="A0A9N9B7J8"/>
<dbReference type="GO" id="GO:0004174">
    <property type="term" value="F:electron-transferring-flavoprotein dehydrogenase activity"/>
    <property type="evidence" value="ECO:0007669"/>
    <property type="project" value="TreeGrafter"/>
</dbReference>
<evidence type="ECO:0000256" key="2">
    <source>
        <dbReference type="ARBA" id="ARBA00022630"/>
    </source>
</evidence>
<dbReference type="Proteomes" id="UP000789508">
    <property type="component" value="Unassembled WGS sequence"/>
</dbReference>
<dbReference type="Pfam" id="PF07992">
    <property type="entry name" value="Pyr_redox_2"/>
    <property type="match status" value="1"/>
</dbReference>
<dbReference type="PRINTS" id="PR00368">
    <property type="entry name" value="FADPNR"/>
</dbReference>
<dbReference type="InterPro" id="IPR023753">
    <property type="entry name" value="FAD/NAD-binding_dom"/>
</dbReference>
<dbReference type="SUPFAM" id="SSF51905">
    <property type="entry name" value="FAD/NAD(P)-binding domain"/>
    <property type="match status" value="2"/>
</dbReference>
<comment type="similarity">
    <text evidence="1">Belongs to the FAD-dependent oxidoreductase family.</text>
</comment>
<evidence type="ECO:0000313" key="6">
    <source>
        <dbReference type="EMBL" id="CAG8554232.1"/>
    </source>
</evidence>
<evidence type="ECO:0000256" key="4">
    <source>
        <dbReference type="ARBA" id="ARBA00023002"/>
    </source>
</evidence>
<dbReference type="OrthoDB" id="202203at2759"/>
<keyword evidence="2" id="KW-0285">Flavoprotein</keyword>
<dbReference type="GO" id="GO:0050660">
    <property type="term" value="F:flavin adenine dinucleotide binding"/>
    <property type="evidence" value="ECO:0007669"/>
    <property type="project" value="TreeGrafter"/>
</dbReference>
<evidence type="ECO:0000256" key="3">
    <source>
        <dbReference type="ARBA" id="ARBA00022827"/>
    </source>
</evidence>
<gene>
    <name evidence="6" type="ORF">ALEPTO_LOCUS6029</name>
</gene>
<proteinExistence type="inferred from homology"/>
<dbReference type="PRINTS" id="PR00469">
    <property type="entry name" value="PNDRDTASEII"/>
</dbReference>